<reference evidence="1" key="1">
    <citation type="journal article" date="2014" name="Int. J. Syst. Evol. Microbiol.">
        <title>Complete genome sequence of Corynebacterium casei LMG S-19264T (=DSM 44701T), isolated from a smear-ripened cheese.</title>
        <authorList>
            <consortium name="US DOE Joint Genome Institute (JGI-PGF)"/>
            <person name="Walter F."/>
            <person name="Albersmeier A."/>
            <person name="Kalinowski J."/>
            <person name="Ruckert C."/>
        </authorList>
    </citation>
    <scope>NUCLEOTIDE SEQUENCE</scope>
    <source>
        <strain evidence="1">CGMCC 1.15254</strain>
    </source>
</reference>
<dbReference type="Proteomes" id="UP000632498">
    <property type="component" value="Unassembled WGS sequence"/>
</dbReference>
<accession>A0A917F7U1</accession>
<comment type="caution">
    <text evidence="1">The sequence shown here is derived from an EMBL/GenBank/DDBJ whole genome shotgun (WGS) entry which is preliminary data.</text>
</comment>
<organism evidence="1 2">
    <name type="scientific">Terasakiella brassicae</name>
    <dbReference type="NCBI Taxonomy" id="1634917"/>
    <lineage>
        <taxon>Bacteria</taxon>
        <taxon>Pseudomonadati</taxon>
        <taxon>Pseudomonadota</taxon>
        <taxon>Alphaproteobacteria</taxon>
        <taxon>Rhodospirillales</taxon>
        <taxon>Terasakiellaceae</taxon>
        <taxon>Terasakiella</taxon>
    </lineage>
</organism>
<gene>
    <name evidence="1" type="ORF">GCM10011332_10150</name>
</gene>
<keyword evidence="2" id="KW-1185">Reference proteome</keyword>
<reference evidence="1" key="2">
    <citation type="submission" date="2020-09" db="EMBL/GenBank/DDBJ databases">
        <authorList>
            <person name="Sun Q."/>
            <person name="Zhou Y."/>
        </authorList>
    </citation>
    <scope>NUCLEOTIDE SEQUENCE</scope>
    <source>
        <strain evidence="1">CGMCC 1.15254</strain>
    </source>
</reference>
<dbReference type="RefSeq" id="WP_188662391.1">
    <property type="nucleotide sequence ID" value="NZ_BMHV01000006.1"/>
</dbReference>
<sequence length="168" mass="19832">MFYTNKIIRDNFASQNKEDYPLSTELKELLSNGLIEVDNGLFFKSFQNSLKTITNENSPDITGRECTINKFHIEDYVNKNVYQQAFLTIKYIWEMCKDYNCRIILGDDEGDLNIRFHQIRYAEKWLDENLEKYKLNGILYLDTNECMSFPKNFADFLDKIAKPCSSVE</sequence>
<dbReference type="EMBL" id="BMHV01000006">
    <property type="protein sequence ID" value="GGF58562.1"/>
    <property type="molecule type" value="Genomic_DNA"/>
</dbReference>
<protein>
    <submittedName>
        <fullName evidence="1">Uncharacterized protein</fullName>
    </submittedName>
</protein>
<evidence type="ECO:0000313" key="1">
    <source>
        <dbReference type="EMBL" id="GGF58562.1"/>
    </source>
</evidence>
<name>A0A917F7U1_9PROT</name>
<evidence type="ECO:0000313" key="2">
    <source>
        <dbReference type="Proteomes" id="UP000632498"/>
    </source>
</evidence>
<proteinExistence type="predicted"/>
<dbReference type="AlphaFoldDB" id="A0A917F7U1"/>